<dbReference type="InterPro" id="IPR025668">
    <property type="entry name" value="Tnp_DDE_dom"/>
</dbReference>
<keyword evidence="3" id="KW-1185">Reference proteome</keyword>
<accession>A0A6N4XVS2</accession>
<organism evidence="2 3">
    <name type="scientific">Chryseobacterium fistulae</name>
    <dbReference type="NCBI Taxonomy" id="2675058"/>
    <lineage>
        <taxon>Bacteria</taxon>
        <taxon>Pseudomonadati</taxon>
        <taxon>Bacteroidota</taxon>
        <taxon>Flavobacteriia</taxon>
        <taxon>Flavobacteriales</taxon>
        <taxon>Weeksellaceae</taxon>
        <taxon>Chryseobacterium group</taxon>
        <taxon>Chryseobacterium</taxon>
    </lineage>
</organism>
<name>A0A6N4XVS2_9FLAO</name>
<reference evidence="2 3" key="1">
    <citation type="submission" date="2020-01" db="EMBL/GenBank/DDBJ databases">
        <authorList>
            <person name="Rodrigo-Torres L."/>
            <person name="Arahal R. D."/>
            <person name="Lucena T."/>
        </authorList>
    </citation>
    <scope>NUCLEOTIDE SEQUENCE [LARGE SCALE GENOMIC DNA]</scope>
    <source>
        <strain evidence="2 3">CECT 9393</strain>
    </source>
</reference>
<gene>
    <name evidence="2" type="ORF">CHRY9393_02548</name>
</gene>
<dbReference type="EMBL" id="CACVBY010000064">
    <property type="protein sequence ID" value="CAA7390247.1"/>
    <property type="molecule type" value="Genomic_DNA"/>
</dbReference>
<evidence type="ECO:0000313" key="3">
    <source>
        <dbReference type="Proteomes" id="UP000445309"/>
    </source>
</evidence>
<dbReference type="Pfam" id="PF13612">
    <property type="entry name" value="DDE_Tnp_1_3"/>
    <property type="match status" value="1"/>
</dbReference>
<dbReference type="AlphaFoldDB" id="A0A6N4XVS2"/>
<feature type="domain" description="Transposase DDE" evidence="1">
    <location>
        <begin position="7"/>
        <end position="34"/>
    </location>
</feature>
<protein>
    <recommendedName>
        <fullName evidence="1">Transposase DDE domain-containing protein</fullName>
    </recommendedName>
</protein>
<sequence>MKMEDFIRENMGIETINDELKNHCQVEHARHRSVNNFMINILGGLTA</sequence>
<evidence type="ECO:0000313" key="2">
    <source>
        <dbReference type="EMBL" id="CAA7390247.1"/>
    </source>
</evidence>
<proteinExistence type="predicted"/>
<evidence type="ECO:0000259" key="1">
    <source>
        <dbReference type="Pfam" id="PF13612"/>
    </source>
</evidence>
<dbReference type="Proteomes" id="UP000445309">
    <property type="component" value="Unassembled WGS sequence"/>
</dbReference>